<evidence type="ECO:0000313" key="2">
    <source>
        <dbReference type="EMBL" id="ENZ17212.1"/>
    </source>
</evidence>
<gene>
    <name evidence="2" type="ORF">HMPREF1090_01982</name>
</gene>
<protein>
    <submittedName>
        <fullName evidence="2">Uncharacterized protein</fullName>
    </submittedName>
</protein>
<accession>A0A0E2HBI7</accession>
<proteinExistence type="predicted"/>
<dbReference type="EMBL" id="AGYR01000018">
    <property type="protein sequence ID" value="ENZ17212.1"/>
    <property type="molecule type" value="Genomic_DNA"/>
</dbReference>
<dbReference type="AlphaFoldDB" id="A0A0E2HBI7"/>
<feature type="coiled-coil region" evidence="1">
    <location>
        <begin position="8"/>
        <end position="35"/>
    </location>
</feature>
<reference evidence="2 3" key="1">
    <citation type="submission" date="2013-01" db="EMBL/GenBank/DDBJ databases">
        <title>The Genome Sequence of Clostridium clostridioforme 90A8.</title>
        <authorList>
            <consortium name="The Broad Institute Genome Sequencing Platform"/>
            <person name="Earl A."/>
            <person name="Ward D."/>
            <person name="Feldgarden M."/>
            <person name="Gevers D."/>
            <person name="Courvalin P."/>
            <person name="Lambert T."/>
            <person name="Walker B."/>
            <person name="Young S.K."/>
            <person name="Zeng Q."/>
            <person name="Gargeya S."/>
            <person name="Fitzgerald M."/>
            <person name="Haas B."/>
            <person name="Abouelleil A."/>
            <person name="Alvarado L."/>
            <person name="Arachchi H.M."/>
            <person name="Berlin A.M."/>
            <person name="Chapman S.B."/>
            <person name="Dewar J."/>
            <person name="Goldberg J."/>
            <person name="Griggs A."/>
            <person name="Gujja S."/>
            <person name="Hansen M."/>
            <person name="Howarth C."/>
            <person name="Imamovic A."/>
            <person name="Larimer J."/>
            <person name="McCowan C."/>
            <person name="Murphy C."/>
            <person name="Neiman D."/>
            <person name="Pearson M."/>
            <person name="Priest M."/>
            <person name="Roberts A."/>
            <person name="Saif S."/>
            <person name="Shea T."/>
            <person name="Sisk P."/>
            <person name="Sykes S."/>
            <person name="Wortman J."/>
            <person name="Nusbaum C."/>
            <person name="Birren B."/>
        </authorList>
    </citation>
    <scope>NUCLEOTIDE SEQUENCE [LARGE SCALE GENOMIC DNA]</scope>
    <source>
        <strain evidence="2 3">90A8</strain>
    </source>
</reference>
<evidence type="ECO:0000256" key="1">
    <source>
        <dbReference type="SAM" id="Coils"/>
    </source>
</evidence>
<dbReference type="HOGENOM" id="CLU_108954_0_0_9"/>
<name>A0A0E2HBI7_9FIRM</name>
<sequence>MTEKTKEVKAKADRLVELTAQKERVQAEMEEIKAWFENLAVNDLKDTKKKTVEYWGSSNARVVVGNSETVKPVSMAMVKRLLNTVYPDFVTEKTSYSLAAPAKRLFTIAYLGAYTEGTLDDTIQAITKDEKLQRTLRKKLKGKYEKDTESLMKSAGLDAKEASDWAYLVSEVVNWEWMLQVLKAAEWSGTPQEAVDIINAAVIVDESLKVTVGAEEKKLGIVSRPGGHRGGER</sequence>
<organism evidence="2 3">
    <name type="scientific">[Clostridium] clostridioforme 90A8</name>
    <dbReference type="NCBI Taxonomy" id="999408"/>
    <lineage>
        <taxon>Bacteria</taxon>
        <taxon>Bacillati</taxon>
        <taxon>Bacillota</taxon>
        <taxon>Clostridia</taxon>
        <taxon>Lachnospirales</taxon>
        <taxon>Lachnospiraceae</taxon>
        <taxon>Enterocloster</taxon>
    </lineage>
</organism>
<dbReference type="PATRIC" id="fig|999408.3.peg.2127"/>
<evidence type="ECO:0000313" key="3">
    <source>
        <dbReference type="Proteomes" id="UP000013085"/>
    </source>
</evidence>
<dbReference type="RefSeq" id="WP_002595625.1">
    <property type="nucleotide sequence ID" value="NZ_KB851019.1"/>
</dbReference>
<comment type="caution">
    <text evidence="2">The sequence shown here is derived from an EMBL/GenBank/DDBJ whole genome shotgun (WGS) entry which is preliminary data.</text>
</comment>
<dbReference type="Proteomes" id="UP000013085">
    <property type="component" value="Unassembled WGS sequence"/>
</dbReference>
<keyword evidence="1" id="KW-0175">Coiled coil</keyword>